<keyword evidence="12" id="KW-1185">Reference proteome</keyword>
<dbReference type="InterPro" id="IPR016040">
    <property type="entry name" value="NAD(P)-bd_dom"/>
</dbReference>
<accession>A0AAD6V1N9</accession>
<protein>
    <submittedName>
        <fullName evidence="11">Peptidase S8/S53 domain-containing protein</fullName>
    </submittedName>
</protein>
<dbReference type="PROSITE" id="PS00137">
    <property type="entry name" value="SUBTILASE_HIS"/>
    <property type="match status" value="1"/>
</dbReference>
<keyword evidence="8" id="KW-0732">Signal</keyword>
<feature type="chain" id="PRO_5042144755" evidence="8">
    <location>
        <begin position="20"/>
        <end position="563"/>
    </location>
</feature>
<dbReference type="InterPro" id="IPR015500">
    <property type="entry name" value="Peptidase_S8_subtilisin-rel"/>
</dbReference>
<comment type="similarity">
    <text evidence="1 5 6">Belongs to the peptidase S8 family.</text>
</comment>
<feature type="active site" description="Charge relay system" evidence="5">
    <location>
        <position position="112"/>
    </location>
</feature>
<evidence type="ECO:0000259" key="10">
    <source>
        <dbReference type="Pfam" id="PF13460"/>
    </source>
</evidence>
<reference evidence="11" key="1">
    <citation type="submission" date="2023-03" db="EMBL/GenBank/DDBJ databases">
        <title>Massive genome expansion in bonnet fungi (Mycena s.s.) driven by repeated elements and novel gene families across ecological guilds.</title>
        <authorList>
            <consortium name="Lawrence Berkeley National Laboratory"/>
            <person name="Harder C.B."/>
            <person name="Miyauchi S."/>
            <person name="Viragh M."/>
            <person name="Kuo A."/>
            <person name="Thoen E."/>
            <person name="Andreopoulos B."/>
            <person name="Lu D."/>
            <person name="Skrede I."/>
            <person name="Drula E."/>
            <person name="Henrissat B."/>
            <person name="Morin E."/>
            <person name="Kohler A."/>
            <person name="Barry K."/>
            <person name="LaButti K."/>
            <person name="Morin E."/>
            <person name="Salamov A."/>
            <person name="Lipzen A."/>
            <person name="Mereny Z."/>
            <person name="Hegedus B."/>
            <person name="Baldrian P."/>
            <person name="Stursova M."/>
            <person name="Weitz H."/>
            <person name="Taylor A."/>
            <person name="Grigoriev I.V."/>
            <person name="Nagy L.G."/>
            <person name="Martin F."/>
            <person name="Kauserud H."/>
        </authorList>
    </citation>
    <scope>NUCLEOTIDE SEQUENCE</scope>
    <source>
        <strain evidence="11">9144</strain>
    </source>
</reference>
<dbReference type="Gene3D" id="3.40.50.200">
    <property type="entry name" value="Peptidase S8/S53 domain"/>
    <property type="match status" value="1"/>
</dbReference>
<dbReference type="PANTHER" id="PTHR43806">
    <property type="entry name" value="PEPTIDASE S8"/>
    <property type="match status" value="1"/>
</dbReference>
<dbReference type="PROSITE" id="PS00136">
    <property type="entry name" value="SUBTILASE_ASP"/>
    <property type="match status" value="1"/>
</dbReference>
<dbReference type="Proteomes" id="UP001219525">
    <property type="component" value="Unassembled WGS sequence"/>
</dbReference>
<dbReference type="GO" id="GO:0006508">
    <property type="term" value="P:proteolysis"/>
    <property type="evidence" value="ECO:0007669"/>
    <property type="project" value="UniProtKB-KW"/>
</dbReference>
<evidence type="ECO:0000256" key="2">
    <source>
        <dbReference type="ARBA" id="ARBA00022670"/>
    </source>
</evidence>
<feature type="domain" description="Peptidase S8/S53" evidence="9">
    <location>
        <begin position="103"/>
        <end position="358"/>
    </location>
</feature>
<evidence type="ECO:0000259" key="9">
    <source>
        <dbReference type="Pfam" id="PF00082"/>
    </source>
</evidence>
<evidence type="ECO:0000256" key="7">
    <source>
        <dbReference type="SAM" id="MobiDB-lite"/>
    </source>
</evidence>
<keyword evidence="3 5" id="KW-0378">Hydrolase</keyword>
<evidence type="ECO:0000313" key="12">
    <source>
        <dbReference type="Proteomes" id="UP001219525"/>
    </source>
</evidence>
<dbReference type="Gene3D" id="3.40.50.720">
    <property type="entry name" value="NAD(P)-binding Rossmann-like Domain"/>
    <property type="match status" value="1"/>
</dbReference>
<dbReference type="PRINTS" id="PR00723">
    <property type="entry name" value="SUBTILISIN"/>
</dbReference>
<dbReference type="GO" id="GO:0005615">
    <property type="term" value="C:extracellular space"/>
    <property type="evidence" value="ECO:0007669"/>
    <property type="project" value="TreeGrafter"/>
</dbReference>
<dbReference type="GO" id="GO:0004252">
    <property type="term" value="F:serine-type endopeptidase activity"/>
    <property type="evidence" value="ECO:0007669"/>
    <property type="project" value="UniProtKB-UniRule"/>
</dbReference>
<evidence type="ECO:0000313" key="11">
    <source>
        <dbReference type="EMBL" id="KAJ7200573.1"/>
    </source>
</evidence>
<organism evidence="11 12">
    <name type="scientific">Mycena pura</name>
    <dbReference type="NCBI Taxonomy" id="153505"/>
    <lineage>
        <taxon>Eukaryota</taxon>
        <taxon>Fungi</taxon>
        <taxon>Dikarya</taxon>
        <taxon>Basidiomycota</taxon>
        <taxon>Agaricomycotina</taxon>
        <taxon>Agaricomycetes</taxon>
        <taxon>Agaricomycetidae</taxon>
        <taxon>Agaricales</taxon>
        <taxon>Marasmiineae</taxon>
        <taxon>Mycenaceae</taxon>
        <taxon>Mycena</taxon>
    </lineage>
</organism>
<dbReference type="PROSITE" id="PS00138">
    <property type="entry name" value="SUBTILASE_SER"/>
    <property type="match status" value="1"/>
</dbReference>
<sequence>MLSSLVLGSAISFALLAQAAPASPYSECGTQDQQHVVPSNDTLQISLATPTLLAPALQSTAPWALARIAQKTALTTMGPPRPDDPPLRATTMDWSYPYDTTWGEGVLVYVVDSGVRSTHQEVAGRVEAGYVIARLRTQDPKATVDYCDHGTGVASLIAGNSLGLARKATIVPVRVANADSCSRVASTTTDVVEAVNWAVSNYKTRLNEVVTPKAGIINISWQVYQTPESQKAFEDAIAAGMHITVSAGNANANQCFGGPAPAQDQRVKDVGQSIVGWMDWTEQRSDGSNFGPCLTLFAPGESITTAAFNSDTAYTRGGDENSGTSYATPLVAGTIASIVTKDGNKTPAQMRTLLLGYAKVVIVGGHGNSPPASRVSSPAPAILSSSVASTPAYEPDVCAASAAGTVTPLILTFEASPATDFATAFRGADVVCTKAGDYEGALKVFDALEIVEEPRPRLILVSAIDLRDPEKLAQYLSPSPSVHLRPHPVYMKWKCEADENLAARTAFRWTIPRPGGLTSEPGTSTAAVGRTHKLQSATDLPAIWRASSTATTPRDHGRTSNLK</sequence>
<comment type="caution">
    <text evidence="11">The sequence shown here is derived from an EMBL/GenBank/DDBJ whole genome shotgun (WGS) entry which is preliminary data.</text>
</comment>
<dbReference type="EMBL" id="JARJCW010000062">
    <property type="protein sequence ID" value="KAJ7200573.1"/>
    <property type="molecule type" value="Genomic_DNA"/>
</dbReference>
<dbReference type="InterPro" id="IPR022398">
    <property type="entry name" value="Peptidase_S8_His-AS"/>
</dbReference>
<dbReference type="Pfam" id="PF13460">
    <property type="entry name" value="NAD_binding_10"/>
    <property type="match status" value="1"/>
</dbReference>
<dbReference type="AlphaFoldDB" id="A0AAD6V1N9"/>
<keyword evidence="2 5" id="KW-0645">Protease</keyword>
<gene>
    <name evidence="11" type="ORF">GGX14DRAFT_659910</name>
</gene>
<dbReference type="PROSITE" id="PS51892">
    <property type="entry name" value="SUBTILASE"/>
    <property type="match status" value="1"/>
</dbReference>
<evidence type="ECO:0000256" key="3">
    <source>
        <dbReference type="ARBA" id="ARBA00022801"/>
    </source>
</evidence>
<dbReference type="InterPro" id="IPR050131">
    <property type="entry name" value="Peptidase_S8_subtilisin-like"/>
</dbReference>
<dbReference type="InterPro" id="IPR036852">
    <property type="entry name" value="Peptidase_S8/S53_dom_sf"/>
</dbReference>
<dbReference type="PANTHER" id="PTHR43806:SF11">
    <property type="entry name" value="CEREVISIN-RELATED"/>
    <property type="match status" value="1"/>
</dbReference>
<feature type="signal peptide" evidence="8">
    <location>
        <begin position="1"/>
        <end position="19"/>
    </location>
</feature>
<dbReference type="InterPro" id="IPR023827">
    <property type="entry name" value="Peptidase_S8_Asp-AS"/>
</dbReference>
<dbReference type="InterPro" id="IPR000209">
    <property type="entry name" value="Peptidase_S8/S53_dom"/>
</dbReference>
<dbReference type="InterPro" id="IPR023828">
    <property type="entry name" value="Peptidase_S8_Ser-AS"/>
</dbReference>
<dbReference type="Pfam" id="PF00082">
    <property type="entry name" value="Peptidase_S8"/>
    <property type="match status" value="1"/>
</dbReference>
<keyword evidence="4 5" id="KW-0720">Serine protease</keyword>
<proteinExistence type="inferred from homology"/>
<feature type="active site" description="Charge relay system" evidence="5">
    <location>
        <position position="149"/>
    </location>
</feature>
<dbReference type="SUPFAM" id="SSF51735">
    <property type="entry name" value="NAD(P)-binding Rossmann-fold domains"/>
    <property type="match status" value="1"/>
</dbReference>
<evidence type="ECO:0000256" key="8">
    <source>
        <dbReference type="SAM" id="SignalP"/>
    </source>
</evidence>
<feature type="compositionally biased region" description="Basic and acidic residues" evidence="7">
    <location>
        <begin position="553"/>
        <end position="563"/>
    </location>
</feature>
<evidence type="ECO:0000256" key="1">
    <source>
        <dbReference type="ARBA" id="ARBA00011073"/>
    </source>
</evidence>
<evidence type="ECO:0000256" key="5">
    <source>
        <dbReference type="PROSITE-ProRule" id="PRU01240"/>
    </source>
</evidence>
<dbReference type="InterPro" id="IPR036291">
    <property type="entry name" value="NAD(P)-bd_dom_sf"/>
</dbReference>
<feature type="domain" description="NAD(P)-binding" evidence="10">
    <location>
        <begin position="413"/>
        <end position="534"/>
    </location>
</feature>
<evidence type="ECO:0000256" key="6">
    <source>
        <dbReference type="RuleBase" id="RU003355"/>
    </source>
</evidence>
<name>A0AAD6V1N9_9AGAR</name>
<feature type="region of interest" description="Disordered" evidence="7">
    <location>
        <begin position="544"/>
        <end position="563"/>
    </location>
</feature>
<feature type="active site" description="Charge relay system" evidence="5">
    <location>
        <position position="325"/>
    </location>
</feature>
<dbReference type="SUPFAM" id="SSF52743">
    <property type="entry name" value="Subtilisin-like"/>
    <property type="match status" value="1"/>
</dbReference>
<evidence type="ECO:0000256" key="4">
    <source>
        <dbReference type="ARBA" id="ARBA00022825"/>
    </source>
</evidence>